<dbReference type="GeneID" id="61065519"/>
<evidence type="ECO:0000313" key="1">
    <source>
        <dbReference type="EMBL" id="EAI8858698.1"/>
    </source>
</evidence>
<name>A0A5L4LG94_CAMFE</name>
<accession>A0A5L4LG94</accession>
<protein>
    <submittedName>
        <fullName evidence="1">Uncharacterized protein</fullName>
    </submittedName>
</protein>
<evidence type="ECO:0000313" key="2">
    <source>
        <dbReference type="Proteomes" id="UP000535509"/>
    </source>
</evidence>
<reference evidence="1 2" key="1">
    <citation type="submission" date="2018-06" db="EMBL/GenBank/DDBJ databases">
        <authorList>
            <consortium name="PulseNet: The National Subtyping Network for Foodborne Disease Surveillance"/>
            <person name="Tarr C.L."/>
            <person name="Trees E."/>
            <person name="Katz L.S."/>
            <person name="Carleton-Romer H.A."/>
            <person name="Stroika S."/>
            <person name="Kucerova Z."/>
            <person name="Roache K.F."/>
            <person name="Sabol A.L."/>
            <person name="Besser J."/>
            <person name="Gerner-Smidt P."/>
        </authorList>
    </citation>
    <scope>NUCLEOTIDE SEQUENCE [LARGE SCALE GENOMIC DNA]</scope>
    <source>
        <strain evidence="1 2">PNUSAC001503</strain>
    </source>
</reference>
<dbReference type="Proteomes" id="UP000535509">
    <property type="component" value="Unassembled WGS sequence"/>
</dbReference>
<dbReference type="EMBL" id="AABTCC010000005">
    <property type="protein sequence ID" value="EAI8858698.1"/>
    <property type="molecule type" value="Genomic_DNA"/>
</dbReference>
<dbReference type="AlphaFoldDB" id="A0A5L4LG94"/>
<comment type="caution">
    <text evidence="1">The sequence shown here is derived from an EMBL/GenBank/DDBJ whole genome shotgun (WGS) entry which is preliminary data.</text>
</comment>
<dbReference type="RefSeq" id="WP_041738440.1">
    <property type="nucleotide sequence ID" value="NZ_AACCWR020000028.1"/>
</dbReference>
<sequence length="104" mass="12449">MNYKPIDDMIDFRNKHKDAFNDFIATFGGCFIYVPKFKSVVSPECKDYARELYENIYKSKVADKELKKKDAIKEIQRIILKEYNISVSFRYLFNAINPKYEQRT</sequence>
<keyword evidence="2" id="KW-1185">Reference proteome</keyword>
<proteinExistence type="predicted"/>
<gene>
    <name evidence="1" type="ORF">CX802_02370</name>
</gene>
<organism evidence="1 2">
    <name type="scientific">Campylobacter fetus</name>
    <dbReference type="NCBI Taxonomy" id="196"/>
    <lineage>
        <taxon>Bacteria</taxon>
        <taxon>Pseudomonadati</taxon>
        <taxon>Campylobacterota</taxon>
        <taxon>Epsilonproteobacteria</taxon>
        <taxon>Campylobacterales</taxon>
        <taxon>Campylobacteraceae</taxon>
        <taxon>Campylobacter</taxon>
    </lineage>
</organism>